<dbReference type="Gene3D" id="1.10.3210.10">
    <property type="entry name" value="Hypothetical protein af1432"/>
    <property type="match status" value="1"/>
</dbReference>
<evidence type="ECO:0000313" key="2">
    <source>
        <dbReference type="Proteomes" id="UP000319576"/>
    </source>
</evidence>
<dbReference type="OrthoDB" id="272476at2"/>
<dbReference type="PANTHER" id="PTHR46246:SF1">
    <property type="entry name" value="GUANOSINE-3',5'-BIS(DIPHOSPHATE) 3'-PYROPHOSPHOHYDROLASE MESH1"/>
    <property type="match status" value="1"/>
</dbReference>
<sequence length="180" mass="19682">MPDAIVFEAAAFAARAHKHQLRKDRDTPYVSHVFRVCLVVRHVFGFDEPEMLAAALLHDTIEDTATDCDDIVERFGPVVAGWVAALTKDMRLPHEEREAEYVAALAAAPWQVKVCKMGDVYDNLNDCAHLSAAGKRRTCSKSRTYLDAVADGLPEKAQAAFGLCEKKLAEVEAGLDASPA</sequence>
<evidence type="ECO:0000313" key="1">
    <source>
        <dbReference type="EMBL" id="QDU19548.1"/>
    </source>
</evidence>
<keyword evidence="2" id="KW-1185">Reference proteome</keyword>
<proteinExistence type="predicted"/>
<dbReference type="SUPFAM" id="SSF109604">
    <property type="entry name" value="HD-domain/PDEase-like"/>
    <property type="match status" value="1"/>
</dbReference>
<dbReference type="KEGG" id="uli:ETAA1_14770"/>
<dbReference type="GO" id="GO:0008893">
    <property type="term" value="F:guanosine-3',5'-bis(diphosphate) 3'-diphosphatase activity"/>
    <property type="evidence" value="ECO:0007669"/>
    <property type="project" value="TreeGrafter"/>
</dbReference>
<keyword evidence="1" id="KW-0378">Hydrolase</keyword>
<dbReference type="InterPro" id="IPR052194">
    <property type="entry name" value="MESH1"/>
</dbReference>
<protein>
    <submittedName>
        <fullName evidence="1">Bifunctional (P)ppGpp synthase/hydrolase relA</fullName>
    </submittedName>
</protein>
<gene>
    <name evidence="1" type="primary">relA</name>
    <name evidence="1" type="ORF">ETAA1_14770</name>
</gene>
<dbReference type="Pfam" id="PF13328">
    <property type="entry name" value="HD_4"/>
    <property type="match status" value="1"/>
</dbReference>
<reference evidence="1 2" key="1">
    <citation type="submission" date="2019-02" db="EMBL/GenBank/DDBJ databases">
        <title>Deep-cultivation of Planctomycetes and their phenomic and genomic characterization uncovers novel biology.</title>
        <authorList>
            <person name="Wiegand S."/>
            <person name="Jogler M."/>
            <person name="Boedeker C."/>
            <person name="Pinto D."/>
            <person name="Vollmers J."/>
            <person name="Rivas-Marin E."/>
            <person name="Kohn T."/>
            <person name="Peeters S.H."/>
            <person name="Heuer A."/>
            <person name="Rast P."/>
            <person name="Oberbeckmann S."/>
            <person name="Bunk B."/>
            <person name="Jeske O."/>
            <person name="Meyerdierks A."/>
            <person name="Storesund J.E."/>
            <person name="Kallscheuer N."/>
            <person name="Luecker S."/>
            <person name="Lage O.M."/>
            <person name="Pohl T."/>
            <person name="Merkel B.J."/>
            <person name="Hornburger P."/>
            <person name="Mueller R.-W."/>
            <person name="Bruemmer F."/>
            <person name="Labrenz M."/>
            <person name="Spormann A.M."/>
            <person name="Op den Camp H."/>
            <person name="Overmann J."/>
            <person name="Amann R."/>
            <person name="Jetten M.S.M."/>
            <person name="Mascher T."/>
            <person name="Medema M.H."/>
            <person name="Devos D.P."/>
            <person name="Kaster A.-K."/>
            <person name="Ovreas L."/>
            <person name="Rohde M."/>
            <person name="Galperin M.Y."/>
            <person name="Jogler C."/>
        </authorList>
    </citation>
    <scope>NUCLEOTIDE SEQUENCE [LARGE SCALE GENOMIC DNA]</scope>
    <source>
        <strain evidence="1 2">ETA_A1</strain>
    </source>
</reference>
<accession>A0A517XPW9</accession>
<dbReference type="RefSeq" id="WP_145235679.1">
    <property type="nucleotide sequence ID" value="NZ_CP036273.1"/>
</dbReference>
<dbReference type="Proteomes" id="UP000319576">
    <property type="component" value="Chromosome"/>
</dbReference>
<dbReference type="AlphaFoldDB" id="A0A517XPW9"/>
<dbReference type="EMBL" id="CP036273">
    <property type="protein sequence ID" value="QDU19548.1"/>
    <property type="molecule type" value="Genomic_DNA"/>
</dbReference>
<dbReference type="PANTHER" id="PTHR46246">
    <property type="entry name" value="GUANOSINE-3',5'-BIS(DIPHOSPHATE) 3'-PYROPHOSPHOHYDROLASE MESH1"/>
    <property type="match status" value="1"/>
</dbReference>
<organism evidence="1 2">
    <name type="scientific">Urbifossiella limnaea</name>
    <dbReference type="NCBI Taxonomy" id="2528023"/>
    <lineage>
        <taxon>Bacteria</taxon>
        <taxon>Pseudomonadati</taxon>
        <taxon>Planctomycetota</taxon>
        <taxon>Planctomycetia</taxon>
        <taxon>Gemmatales</taxon>
        <taxon>Gemmataceae</taxon>
        <taxon>Urbifossiella</taxon>
    </lineage>
</organism>
<name>A0A517XPW9_9BACT</name>